<evidence type="ECO:0000256" key="1">
    <source>
        <dbReference type="ARBA" id="ARBA00022723"/>
    </source>
</evidence>
<accession>A0A291Q256</accession>
<evidence type="ECO:0000313" key="5">
    <source>
        <dbReference type="Proteomes" id="UP000221011"/>
    </source>
</evidence>
<evidence type="ECO:0000256" key="2">
    <source>
        <dbReference type="ARBA" id="ARBA00022842"/>
    </source>
</evidence>
<dbReference type="EC" id="2.5.1.90" evidence="4"/>
<dbReference type="InterPro" id="IPR008949">
    <property type="entry name" value="Isoprenoid_synthase_dom_sf"/>
</dbReference>
<dbReference type="SFLD" id="SFLDG01017">
    <property type="entry name" value="Polyprenyl_Transferase_Like"/>
    <property type="match status" value="1"/>
</dbReference>
<protein>
    <submittedName>
        <fullName evidence="4">Octaprenyl diphosphate synthase</fullName>
        <ecNumber evidence="4">2.5.1.1</ecNumber>
        <ecNumber evidence="4">2.5.1.10</ecNumber>
        <ecNumber evidence="4">2.5.1.29</ecNumber>
        <ecNumber evidence="4">2.5.1.90</ecNumber>
    </submittedName>
</protein>
<dbReference type="InterPro" id="IPR033749">
    <property type="entry name" value="Polyprenyl_synt_CS"/>
</dbReference>
<name>A0A291Q256_9ACTN</name>
<dbReference type="Gene3D" id="1.10.600.10">
    <property type="entry name" value="Farnesyl Diphosphate Synthase"/>
    <property type="match status" value="1"/>
</dbReference>
<dbReference type="PANTHER" id="PTHR12001:SF86">
    <property type="entry name" value="GERANYLGERANYL DIPHOSPHATE SYNTHASE"/>
    <property type="match status" value="1"/>
</dbReference>
<gene>
    <name evidence="4" type="ORF">KY5_0585</name>
</gene>
<dbReference type="AlphaFoldDB" id="A0A291Q256"/>
<dbReference type="PANTHER" id="PTHR12001">
    <property type="entry name" value="GERANYLGERANYL PYROPHOSPHATE SYNTHASE"/>
    <property type="match status" value="1"/>
</dbReference>
<dbReference type="GO" id="GO:0008299">
    <property type="term" value="P:isoprenoid biosynthetic process"/>
    <property type="evidence" value="ECO:0007669"/>
    <property type="project" value="InterPro"/>
</dbReference>
<reference evidence="4 5" key="1">
    <citation type="submission" date="2017-08" db="EMBL/GenBank/DDBJ databases">
        <title>Complete Genome Sequence of Streptomyces formicae KY5, the formicamycin producer.</title>
        <authorList>
            <person name="Holmes N.A."/>
            <person name="Devine R."/>
            <person name="Qin Z."/>
            <person name="Seipke R.F."/>
            <person name="Wilkinson B."/>
            <person name="Hutchings M.I."/>
        </authorList>
    </citation>
    <scope>NUCLEOTIDE SEQUENCE [LARGE SCALE GENOMIC DNA]</scope>
    <source>
        <strain evidence="4 5">KY5</strain>
    </source>
</reference>
<sequence length="346" mass="35484">MAAPVVRTPASQGLDLLVQARRSVEPGLREWAGQLPAVARRWAGYHLGWLDAEGRPSVEAAGKAVRPALAFTAARAVGGTGQDALGAAVAVELVHAFSLAHDDIFDGDALRRHRPTVWKAFGVPAAVLTGDALLSLACKVLADTPGPQSARSVSWLAEAVAQLVEGEAADVAFETRTDVTVAEYTAMAADKTGALMGCACALGALAGGGGDVRAGYMAEFGRHLGVAFQIVDDLLGIFGDPAATGKPVGADLAARKKTYPVLAALASATPAGQQLAAMYAAEGALGEEQRVRATQWVADAGGRQQAQQAANLELAAAFTALVKADPQPQALDELTALAGVLTHRKA</sequence>
<comment type="similarity">
    <text evidence="3">Belongs to the FPP/GGPP synthase family.</text>
</comment>
<dbReference type="Pfam" id="PF00348">
    <property type="entry name" value="polyprenyl_synt"/>
    <property type="match status" value="1"/>
</dbReference>
<dbReference type="KEGG" id="sfk:KY5_0585"/>
<keyword evidence="3 4" id="KW-0808">Transferase</keyword>
<dbReference type="CDD" id="cd00685">
    <property type="entry name" value="Trans_IPPS_HT"/>
    <property type="match status" value="1"/>
</dbReference>
<dbReference type="EC" id="2.5.1.1" evidence="4"/>
<evidence type="ECO:0000313" key="4">
    <source>
        <dbReference type="EMBL" id="ATL25603.1"/>
    </source>
</evidence>
<dbReference type="GO" id="GO:0004337">
    <property type="term" value="F:(2E,6E)-farnesyl diphosphate synthase activity"/>
    <property type="evidence" value="ECO:0007669"/>
    <property type="project" value="UniProtKB-EC"/>
</dbReference>
<dbReference type="SUPFAM" id="SSF48576">
    <property type="entry name" value="Terpenoid synthases"/>
    <property type="match status" value="1"/>
</dbReference>
<dbReference type="GO" id="GO:0004161">
    <property type="term" value="F:dimethylallyltranstransferase activity"/>
    <property type="evidence" value="ECO:0007669"/>
    <property type="project" value="UniProtKB-EC"/>
</dbReference>
<dbReference type="EC" id="2.5.1.10" evidence="4"/>
<dbReference type="SFLD" id="SFLDS00005">
    <property type="entry name" value="Isoprenoid_Synthase_Type_I"/>
    <property type="match status" value="1"/>
</dbReference>
<dbReference type="GO" id="GO:0106350">
    <property type="term" value="F:all-trans-octaprenyl-diphosphate synthase activity"/>
    <property type="evidence" value="ECO:0007669"/>
    <property type="project" value="UniProtKB-EC"/>
</dbReference>
<dbReference type="GO" id="GO:0004311">
    <property type="term" value="F:geranylgeranyl diphosphate synthase activity"/>
    <property type="evidence" value="ECO:0007669"/>
    <property type="project" value="UniProtKB-EC"/>
</dbReference>
<keyword evidence="1" id="KW-0479">Metal-binding</keyword>
<keyword evidence="5" id="KW-1185">Reference proteome</keyword>
<evidence type="ECO:0000256" key="3">
    <source>
        <dbReference type="RuleBase" id="RU004466"/>
    </source>
</evidence>
<dbReference type="GO" id="GO:0046872">
    <property type="term" value="F:metal ion binding"/>
    <property type="evidence" value="ECO:0007669"/>
    <property type="project" value="UniProtKB-KW"/>
</dbReference>
<organism evidence="4 5">
    <name type="scientific">Streptomyces formicae</name>
    <dbReference type="NCBI Taxonomy" id="1616117"/>
    <lineage>
        <taxon>Bacteria</taxon>
        <taxon>Bacillati</taxon>
        <taxon>Actinomycetota</taxon>
        <taxon>Actinomycetes</taxon>
        <taxon>Kitasatosporales</taxon>
        <taxon>Streptomycetaceae</taxon>
        <taxon>Streptomyces</taxon>
    </lineage>
</organism>
<dbReference type="Proteomes" id="UP000221011">
    <property type="component" value="Chromosome"/>
</dbReference>
<dbReference type="EC" id="2.5.1.29" evidence="4"/>
<dbReference type="PROSITE" id="PS00444">
    <property type="entry name" value="POLYPRENYL_SYNTHASE_2"/>
    <property type="match status" value="1"/>
</dbReference>
<proteinExistence type="inferred from homology"/>
<dbReference type="EMBL" id="CP022685">
    <property type="protein sequence ID" value="ATL25603.1"/>
    <property type="molecule type" value="Genomic_DNA"/>
</dbReference>
<keyword evidence="2" id="KW-0460">Magnesium</keyword>
<dbReference type="InterPro" id="IPR000092">
    <property type="entry name" value="Polyprenyl_synt"/>
</dbReference>